<dbReference type="Pfam" id="PF12658">
    <property type="entry name" value="Ten1"/>
    <property type="match status" value="1"/>
</dbReference>
<dbReference type="AlphaFoldDB" id="A0AAI8W0G2"/>
<proteinExistence type="predicted"/>
<dbReference type="GO" id="GO:0016233">
    <property type="term" value="P:telomere capping"/>
    <property type="evidence" value="ECO:0007669"/>
    <property type="project" value="InterPro"/>
</dbReference>
<dbReference type="InterPro" id="IPR024222">
    <property type="entry name" value="Ten1_fungal"/>
</dbReference>
<dbReference type="EMBL" id="CAVMBE010000001">
    <property type="protein sequence ID" value="CAK3743723.1"/>
    <property type="molecule type" value="Genomic_DNA"/>
</dbReference>
<organism evidence="1 2">
    <name type="scientific">Lecanosticta acicola</name>
    <dbReference type="NCBI Taxonomy" id="111012"/>
    <lineage>
        <taxon>Eukaryota</taxon>
        <taxon>Fungi</taxon>
        <taxon>Dikarya</taxon>
        <taxon>Ascomycota</taxon>
        <taxon>Pezizomycotina</taxon>
        <taxon>Dothideomycetes</taxon>
        <taxon>Dothideomycetidae</taxon>
        <taxon>Mycosphaerellales</taxon>
        <taxon>Mycosphaerellaceae</taxon>
        <taxon>Lecanosticta</taxon>
    </lineage>
</organism>
<dbReference type="Proteomes" id="UP001296104">
    <property type="component" value="Unassembled WGS sequence"/>
</dbReference>
<comment type="caution">
    <text evidence="1">The sequence shown here is derived from an EMBL/GenBank/DDBJ whole genome shotgun (WGS) entry which is preliminary data.</text>
</comment>
<name>A0AAI8W0G2_9PEZI</name>
<evidence type="ECO:0000313" key="2">
    <source>
        <dbReference type="Proteomes" id="UP001296104"/>
    </source>
</evidence>
<dbReference type="GO" id="GO:1990879">
    <property type="term" value="C:CST complex"/>
    <property type="evidence" value="ECO:0007669"/>
    <property type="project" value="InterPro"/>
</dbReference>
<evidence type="ECO:0000313" key="1">
    <source>
        <dbReference type="EMBL" id="CAK3743723.1"/>
    </source>
</evidence>
<dbReference type="InterPro" id="IPR012340">
    <property type="entry name" value="NA-bd_OB-fold"/>
</dbReference>
<dbReference type="GO" id="GO:0043047">
    <property type="term" value="F:single-stranded telomeric DNA binding"/>
    <property type="evidence" value="ECO:0007669"/>
    <property type="project" value="InterPro"/>
</dbReference>
<reference evidence="1" key="1">
    <citation type="submission" date="2023-11" db="EMBL/GenBank/DDBJ databases">
        <authorList>
            <person name="Alioto T."/>
            <person name="Alioto T."/>
            <person name="Gomez Garrido J."/>
        </authorList>
    </citation>
    <scope>NUCLEOTIDE SEQUENCE</scope>
</reference>
<protein>
    <recommendedName>
        <fullName evidence="3">CST complex subunit Ten1</fullName>
    </recommendedName>
</protein>
<evidence type="ECO:0008006" key="3">
    <source>
        <dbReference type="Google" id="ProtNLM"/>
    </source>
</evidence>
<dbReference type="Gene3D" id="2.40.50.140">
    <property type="entry name" value="Nucleic acid-binding proteins"/>
    <property type="match status" value="1"/>
</dbReference>
<keyword evidence="2" id="KW-1185">Reference proteome</keyword>
<sequence length="146" mass="16024">MASTDERQMKPEPMRLVLLEQLPLQSPGTKIRFLGCVHEYQGKNATLVLKESCPASTGTPKVLVNITNVLESVNHELLQVGAWLNIVGYVTKAAKTVKSSSSKRVRSTRQKPPVVDALMLWSAGAIKLQEYKASARSYQDTALQTG</sequence>
<gene>
    <name evidence="1" type="ORF">LECACI_7A000106</name>
</gene>
<accession>A0AAI8W0G2</accession>